<keyword evidence="8" id="KW-0449">Lipoprotein</keyword>
<sequence>KYVKTVITYLLLTHSSAIKCYVCNSHNDTACNLDLLPETTKTDCSEKVEGAKYTMCRKIVQNIDFEVNGNKPETRVIRSCGWDDSNYKGRCYQRSGFGGRQEVCSCLTDLCNAPVSEAITSIRIVNCLIIKLLNI</sequence>
<feature type="signal peptide" evidence="9">
    <location>
        <begin position="1"/>
        <end position="17"/>
    </location>
</feature>
<keyword evidence="11" id="KW-1185">Reference proteome</keyword>
<dbReference type="InterPro" id="IPR045860">
    <property type="entry name" value="Snake_toxin-like_sf"/>
</dbReference>
<reference evidence="10" key="2">
    <citation type="submission" date="2023-05" db="EMBL/GenBank/DDBJ databases">
        <authorList>
            <person name="Fouks B."/>
        </authorList>
    </citation>
    <scope>NUCLEOTIDE SEQUENCE</scope>
    <source>
        <strain evidence="10">Stay&amp;Tobe</strain>
        <tissue evidence="10">Testes</tissue>
    </source>
</reference>
<name>A0AAD8E8K1_DIPPU</name>
<organism evidence="10 11">
    <name type="scientific">Diploptera punctata</name>
    <name type="common">Pacific beetle cockroach</name>
    <dbReference type="NCBI Taxonomy" id="6984"/>
    <lineage>
        <taxon>Eukaryota</taxon>
        <taxon>Metazoa</taxon>
        <taxon>Ecdysozoa</taxon>
        <taxon>Arthropoda</taxon>
        <taxon>Hexapoda</taxon>
        <taxon>Insecta</taxon>
        <taxon>Pterygota</taxon>
        <taxon>Neoptera</taxon>
        <taxon>Polyneoptera</taxon>
        <taxon>Dictyoptera</taxon>
        <taxon>Blattodea</taxon>
        <taxon>Blaberoidea</taxon>
        <taxon>Blaberidae</taxon>
        <taxon>Diplopterinae</taxon>
        <taxon>Diploptera</taxon>
    </lineage>
</organism>
<feature type="non-terminal residue" evidence="10">
    <location>
        <position position="135"/>
    </location>
</feature>
<keyword evidence="5" id="KW-1133">Transmembrane helix</keyword>
<comment type="subcellular location">
    <subcellularLocation>
        <location evidence="1">Membrane</location>
        <topology evidence="1">Lipid-anchor</topology>
        <topology evidence="1">GPI-anchor</topology>
    </subcellularLocation>
</comment>
<evidence type="ECO:0000256" key="1">
    <source>
        <dbReference type="ARBA" id="ARBA00004589"/>
    </source>
</evidence>
<dbReference type="InterPro" id="IPR050975">
    <property type="entry name" value="Sleep_regulator"/>
</dbReference>
<evidence type="ECO:0000256" key="9">
    <source>
        <dbReference type="SAM" id="SignalP"/>
    </source>
</evidence>
<evidence type="ECO:0000256" key="2">
    <source>
        <dbReference type="ARBA" id="ARBA00022622"/>
    </source>
</evidence>
<keyword evidence="2" id="KW-0336">GPI-anchor</keyword>
<keyword evidence="7" id="KW-0325">Glycoprotein</keyword>
<dbReference type="EMBL" id="JASPKZ010007963">
    <property type="protein sequence ID" value="KAJ9581260.1"/>
    <property type="molecule type" value="Genomic_DNA"/>
</dbReference>
<protein>
    <recommendedName>
        <fullName evidence="12">Protein sleepless</fullName>
    </recommendedName>
</protein>
<dbReference type="PANTHER" id="PTHR33562:SF14">
    <property type="entry name" value="PROTEIN QUIVER"/>
    <property type="match status" value="1"/>
</dbReference>
<evidence type="ECO:0008006" key="12">
    <source>
        <dbReference type="Google" id="ProtNLM"/>
    </source>
</evidence>
<evidence type="ECO:0000256" key="8">
    <source>
        <dbReference type="ARBA" id="ARBA00023288"/>
    </source>
</evidence>
<accession>A0AAD8E8K1</accession>
<evidence type="ECO:0000256" key="3">
    <source>
        <dbReference type="ARBA" id="ARBA00022692"/>
    </source>
</evidence>
<evidence type="ECO:0000256" key="7">
    <source>
        <dbReference type="ARBA" id="ARBA00023180"/>
    </source>
</evidence>
<dbReference type="AlphaFoldDB" id="A0AAD8E8K1"/>
<evidence type="ECO:0000313" key="11">
    <source>
        <dbReference type="Proteomes" id="UP001233999"/>
    </source>
</evidence>
<keyword evidence="4 9" id="KW-0732">Signal</keyword>
<dbReference type="Proteomes" id="UP001233999">
    <property type="component" value="Unassembled WGS sequence"/>
</dbReference>
<keyword evidence="6" id="KW-0472">Membrane</keyword>
<dbReference type="SUPFAM" id="SSF57302">
    <property type="entry name" value="Snake toxin-like"/>
    <property type="match status" value="1"/>
</dbReference>
<dbReference type="Pfam" id="PF17064">
    <property type="entry name" value="QVR"/>
    <property type="match status" value="1"/>
</dbReference>
<evidence type="ECO:0000313" key="10">
    <source>
        <dbReference type="EMBL" id="KAJ9581260.1"/>
    </source>
</evidence>
<comment type="caution">
    <text evidence="10">The sequence shown here is derived from an EMBL/GenBank/DDBJ whole genome shotgun (WGS) entry which is preliminary data.</text>
</comment>
<proteinExistence type="predicted"/>
<evidence type="ECO:0000256" key="6">
    <source>
        <dbReference type="ARBA" id="ARBA00023136"/>
    </source>
</evidence>
<dbReference type="GO" id="GO:0032222">
    <property type="term" value="P:regulation of synaptic transmission, cholinergic"/>
    <property type="evidence" value="ECO:0007669"/>
    <property type="project" value="InterPro"/>
</dbReference>
<dbReference type="GO" id="GO:0030431">
    <property type="term" value="P:sleep"/>
    <property type="evidence" value="ECO:0007669"/>
    <property type="project" value="InterPro"/>
</dbReference>
<dbReference type="PANTHER" id="PTHR33562">
    <property type="entry name" value="ATILLA, ISOFORM B-RELATED-RELATED"/>
    <property type="match status" value="1"/>
</dbReference>
<keyword evidence="3" id="KW-0812">Transmembrane</keyword>
<evidence type="ECO:0000256" key="5">
    <source>
        <dbReference type="ARBA" id="ARBA00022989"/>
    </source>
</evidence>
<dbReference type="GO" id="GO:0098552">
    <property type="term" value="C:side of membrane"/>
    <property type="evidence" value="ECO:0007669"/>
    <property type="project" value="UniProtKB-KW"/>
</dbReference>
<feature type="chain" id="PRO_5042167629" description="Protein sleepless" evidence="9">
    <location>
        <begin position="18"/>
        <end position="135"/>
    </location>
</feature>
<evidence type="ECO:0000256" key="4">
    <source>
        <dbReference type="ARBA" id="ARBA00022729"/>
    </source>
</evidence>
<gene>
    <name evidence="10" type="ORF">L9F63_023561</name>
</gene>
<reference evidence="10" key="1">
    <citation type="journal article" date="2023" name="IScience">
        <title>Live-bearing cockroach genome reveals convergent evolutionary mechanisms linked to viviparity in insects and beyond.</title>
        <authorList>
            <person name="Fouks B."/>
            <person name="Harrison M.C."/>
            <person name="Mikhailova A.A."/>
            <person name="Marchal E."/>
            <person name="English S."/>
            <person name="Carruthers M."/>
            <person name="Jennings E.C."/>
            <person name="Chiamaka E.L."/>
            <person name="Frigard R.A."/>
            <person name="Pippel M."/>
            <person name="Attardo G.M."/>
            <person name="Benoit J.B."/>
            <person name="Bornberg-Bauer E."/>
            <person name="Tobe S.S."/>
        </authorList>
    </citation>
    <scope>NUCLEOTIDE SEQUENCE</scope>
    <source>
        <strain evidence="10">Stay&amp;Tobe</strain>
    </source>
</reference>
<dbReference type="InterPro" id="IPR031424">
    <property type="entry name" value="QVR-like"/>
</dbReference>